<dbReference type="RefSeq" id="WP_179751430.1">
    <property type="nucleotide sequence ID" value="NZ_JACCBU010000001.1"/>
</dbReference>
<evidence type="ECO:0000313" key="6">
    <source>
        <dbReference type="Proteomes" id="UP000569914"/>
    </source>
</evidence>
<dbReference type="SUPFAM" id="SSF47413">
    <property type="entry name" value="lambda repressor-like DNA-binding domains"/>
    <property type="match status" value="1"/>
</dbReference>
<dbReference type="SUPFAM" id="SSF53822">
    <property type="entry name" value="Periplasmic binding protein-like I"/>
    <property type="match status" value="1"/>
</dbReference>
<proteinExistence type="predicted"/>
<dbReference type="PROSITE" id="PS50932">
    <property type="entry name" value="HTH_LACI_2"/>
    <property type="match status" value="1"/>
</dbReference>
<dbReference type="CDD" id="cd06267">
    <property type="entry name" value="PBP1_LacI_sugar_binding-like"/>
    <property type="match status" value="1"/>
</dbReference>
<dbReference type="PANTHER" id="PTHR30146:SF109">
    <property type="entry name" value="HTH-TYPE TRANSCRIPTIONAL REGULATOR GALS"/>
    <property type="match status" value="1"/>
</dbReference>
<evidence type="ECO:0000256" key="2">
    <source>
        <dbReference type="ARBA" id="ARBA00023125"/>
    </source>
</evidence>
<keyword evidence="2 5" id="KW-0238">DNA-binding</keyword>
<dbReference type="Gene3D" id="3.40.50.2300">
    <property type="match status" value="2"/>
</dbReference>
<evidence type="ECO:0000259" key="4">
    <source>
        <dbReference type="PROSITE" id="PS50932"/>
    </source>
</evidence>
<dbReference type="InterPro" id="IPR010982">
    <property type="entry name" value="Lambda_DNA-bd_dom_sf"/>
</dbReference>
<sequence length="337" mass="35517">MKARRSATTRTAPAPRATINDVATAAGVSRQTVTRAMNEMPGINPATKARVLAAAKRLRYRPSRFGRGLVKPEPRTLGLVVDDLTNPYYPELASAVIGEAAKQSWNVIVAEKVHATDRRTLLLEVAGQVDAVLGYLNDSDGLDQLGDLPCIQFDSPPGSTVGGVELDFAPAMAELVDHLLDRGVRHPVLLDISPPGSLSGRGQCFVDLMREHGFDPPVTQVIDNSMAAGAAGCAEILQDHPEADAIMAFNDIAACGTLKTLRRAGIDVPGQIKVAGFDGLGLGTYLSPELTTLALDVQGVAAAAVGLALGMAAGEIPRSGPKARRRVSYRLVVRESS</sequence>
<dbReference type="InterPro" id="IPR028082">
    <property type="entry name" value="Peripla_BP_I"/>
</dbReference>
<dbReference type="PROSITE" id="PS00356">
    <property type="entry name" value="HTH_LACI_1"/>
    <property type="match status" value="1"/>
</dbReference>
<dbReference type="Pfam" id="PF13377">
    <property type="entry name" value="Peripla_BP_3"/>
    <property type="match status" value="1"/>
</dbReference>
<evidence type="ECO:0000256" key="3">
    <source>
        <dbReference type="ARBA" id="ARBA00023163"/>
    </source>
</evidence>
<evidence type="ECO:0000313" key="5">
    <source>
        <dbReference type="EMBL" id="NYE71348.1"/>
    </source>
</evidence>
<keyword evidence="1" id="KW-0805">Transcription regulation</keyword>
<keyword evidence="3" id="KW-0804">Transcription</keyword>
<accession>A0A7Y9I738</accession>
<dbReference type="EMBL" id="JACCBU010000001">
    <property type="protein sequence ID" value="NYE71348.1"/>
    <property type="molecule type" value="Genomic_DNA"/>
</dbReference>
<feature type="domain" description="HTH lacI-type" evidence="4">
    <location>
        <begin position="17"/>
        <end position="71"/>
    </location>
</feature>
<comment type="caution">
    <text evidence="5">The sequence shown here is derived from an EMBL/GenBank/DDBJ whole genome shotgun (WGS) entry which is preliminary data.</text>
</comment>
<organism evidence="5 6">
    <name type="scientific">Microlunatus parietis</name>
    <dbReference type="NCBI Taxonomy" id="682979"/>
    <lineage>
        <taxon>Bacteria</taxon>
        <taxon>Bacillati</taxon>
        <taxon>Actinomycetota</taxon>
        <taxon>Actinomycetes</taxon>
        <taxon>Propionibacteriales</taxon>
        <taxon>Propionibacteriaceae</taxon>
        <taxon>Microlunatus</taxon>
    </lineage>
</organism>
<protein>
    <submittedName>
        <fullName evidence="5">DNA-binding LacI/PurR family transcriptional regulator</fullName>
    </submittedName>
</protein>
<dbReference type="PANTHER" id="PTHR30146">
    <property type="entry name" value="LACI-RELATED TRANSCRIPTIONAL REPRESSOR"/>
    <property type="match status" value="1"/>
</dbReference>
<dbReference type="CDD" id="cd01392">
    <property type="entry name" value="HTH_LacI"/>
    <property type="match status" value="1"/>
</dbReference>
<dbReference type="AlphaFoldDB" id="A0A7Y9I738"/>
<dbReference type="InterPro" id="IPR000843">
    <property type="entry name" value="HTH_LacI"/>
</dbReference>
<dbReference type="Proteomes" id="UP000569914">
    <property type="component" value="Unassembled WGS sequence"/>
</dbReference>
<gene>
    <name evidence="5" type="ORF">BKA15_002677</name>
</gene>
<reference evidence="5 6" key="1">
    <citation type="submission" date="2020-07" db="EMBL/GenBank/DDBJ databases">
        <title>Sequencing the genomes of 1000 actinobacteria strains.</title>
        <authorList>
            <person name="Klenk H.-P."/>
        </authorList>
    </citation>
    <scope>NUCLEOTIDE SEQUENCE [LARGE SCALE GENOMIC DNA]</scope>
    <source>
        <strain evidence="5 6">DSM 22083</strain>
    </source>
</reference>
<dbReference type="GO" id="GO:0003700">
    <property type="term" value="F:DNA-binding transcription factor activity"/>
    <property type="evidence" value="ECO:0007669"/>
    <property type="project" value="TreeGrafter"/>
</dbReference>
<dbReference type="SMART" id="SM00354">
    <property type="entry name" value="HTH_LACI"/>
    <property type="match status" value="1"/>
</dbReference>
<dbReference type="Pfam" id="PF00356">
    <property type="entry name" value="LacI"/>
    <property type="match status" value="1"/>
</dbReference>
<name>A0A7Y9I738_9ACTN</name>
<dbReference type="GO" id="GO:0000976">
    <property type="term" value="F:transcription cis-regulatory region binding"/>
    <property type="evidence" value="ECO:0007669"/>
    <property type="project" value="TreeGrafter"/>
</dbReference>
<dbReference type="Gene3D" id="1.10.260.40">
    <property type="entry name" value="lambda repressor-like DNA-binding domains"/>
    <property type="match status" value="1"/>
</dbReference>
<evidence type="ECO:0000256" key="1">
    <source>
        <dbReference type="ARBA" id="ARBA00023015"/>
    </source>
</evidence>
<dbReference type="InterPro" id="IPR046335">
    <property type="entry name" value="LacI/GalR-like_sensor"/>
</dbReference>
<keyword evidence="6" id="KW-1185">Reference proteome</keyword>